<evidence type="ECO:0000313" key="10">
    <source>
        <dbReference type="Proteomes" id="UP001610100"/>
    </source>
</evidence>
<comment type="caution">
    <text evidence="9">The sequence shown here is derived from an EMBL/GenBank/DDBJ whole genome shotgun (WGS) entry which is preliminary data.</text>
</comment>
<feature type="region of interest" description="Disordered" evidence="7">
    <location>
        <begin position="95"/>
        <end position="114"/>
    </location>
</feature>
<evidence type="ECO:0000256" key="5">
    <source>
        <dbReference type="PROSITE-ProRule" id="PRU00277"/>
    </source>
</evidence>
<dbReference type="EC" id="5.2.1.8" evidence="6"/>
<dbReference type="GO" id="GO:0003755">
    <property type="term" value="F:peptidyl-prolyl cis-trans isomerase activity"/>
    <property type="evidence" value="ECO:0007669"/>
    <property type="project" value="UniProtKB-EC"/>
</dbReference>
<dbReference type="InterPro" id="IPR001179">
    <property type="entry name" value="PPIase_FKBP_dom"/>
</dbReference>
<dbReference type="PANTHER" id="PTHR43811:SF19">
    <property type="entry name" value="39 KDA FK506-BINDING NUCLEAR PROTEIN"/>
    <property type="match status" value="1"/>
</dbReference>
<feature type="domain" description="PPIase FKBP-type" evidence="8">
    <location>
        <begin position="154"/>
        <end position="240"/>
    </location>
</feature>
<accession>A0ABW7MZT2</accession>
<dbReference type="InterPro" id="IPR036944">
    <property type="entry name" value="PPIase_FKBP_N_sf"/>
</dbReference>
<dbReference type="Pfam" id="PF00254">
    <property type="entry name" value="FKBP_C"/>
    <property type="match status" value="1"/>
</dbReference>
<dbReference type="InterPro" id="IPR046357">
    <property type="entry name" value="PPIase_dom_sf"/>
</dbReference>
<evidence type="ECO:0000259" key="8">
    <source>
        <dbReference type="PROSITE" id="PS50059"/>
    </source>
</evidence>
<dbReference type="SUPFAM" id="SSF54534">
    <property type="entry name" value="FKBP-like"/>
    <property type="match status" value="1"/>
</dbReference>
<evidence type="ECO:0000256" key="2">
    <source>
        <dbReference type="ARBA" id="ARBA00006577"/>
    </source>
</evidence>
<keyword evidence="3 5" id="KW-0697">Rotamase</keyword>
<organism evidence="9 10">
    <name type="scientific">Gaetbulibacter aestuarii</name>
    <dbReference type="NCBI Taxonomy" id="1502358"/>
    <lineage>
        <taxon>Bacteria</taxon>
        <taxon>Pseudomonadati</taxon>
        <taxon>Bacteroidota</taxon>
        <taxon>Flavobacteriia</taxon>
        <taxon>Flavobacteriales</taxon>
        <taxon>Flavobacteriaceae</taxon>
        <taxon>Gaetbulibacter</taxon>
    </lineage>
</organism>
<comment type="catalytic activity">
    <reaction evidence="1 5 6">
        <text>[protein]-peptidylproline (omega=180) = [protein]-peptidylproline (omega=0)</text>
        <dbReference type="Rhea" id="RHEA:16237"/>
        <dbReference type="Rhea" id="RHEA-COMP:10747"/>
        <dbReference type="Rhea" id="RHEA-COMP:10748"/>
        <dbReference type="ChEBI" id="CHEBI:83833"/>
        <dbReference type="ChEBI" id="CHEBI:83834"/>
        <dbReference type="EC" id="5.2.1.8"/>
    </reaction>
</comment>
<keyword evidence="10" id="KW-1185">Reference proteome</keyword>
<evidence type="ECO:0000256" key="3">
    <source>
        <dbReference type="ARBA" id="ARBA00023110"/>
    </source>
</evidence>
<dbReference type="Gene3D" id="1.10.287.460">
    <property type="entry name" value="Peptidyl-prolyl cis-trans isomerase, FKBP-type, N-terminal domain"/>
    <property type="match status" value="1"/>
</dbReference>
<proteinExistence type="inferred from homology"/>
<evidence type="ECO:0000256" key="1">
    <source>
        <dbReference type="ARBA" id="ARBA00000971"/>
    </source>
</evidence>
<dbReference type="PANTHER" id="PTHR43811">
    <property type="entry name" value="FKBP-TYPE PEPTIDYL-PROLYL CIS-TRANS ISOMERASE FKPA"/>
    <property type="match status" value="1"/>
</dbReference>
<evidence type="ECO:0000313" key="9">
    <source>
        <dbReference type="EMBL" id="MFH6772321.1"/>
    </source>
</evidence>
<dbReference type="EMBL" id="JBAWKB010000003">
    <property type="protein sequence ID" value="MFH6772321.1"/>
    <property type="molecule type" value="Genomic_DNA"/>
</dbReference>
<reference evidence="9 10" key="1">
    <citation type="submission" date="2024-02" db="EMBL/GenBank/DDBJ databases">
        <title>A Gaetbulibacter species isolated from tidal flats and genomic insights of their niches.</title>
        <authorList>
            <person name="Ye Y."/>
        </authorList>
    </citation>
    <scope>NUCLEOTIDE SEQUENCE [LARGE SCALE GENOMIC DNA]</scope>
    <source>
        <strain evidence="9 10">KYW382</strain>
    </source>
</reference>
<keyword evidence="4 5" id="KW-0413">Isomerase</keyword>
<dbReference type="PROSITE" id="PS50059">
    <property type="entry name" value="FKBP_PPIASE"/>
    <property type="match status" value="1"/>
</dbReference>
<dbReference type="Gene3D" id="3.10.50.40">
    <property type="match status" value="1"/>
</dbReference>
<evidence type="ECO:0000256" key="6">
    <source>
        <dbReference type="RuleBase" id="RU003915"/>
    </source>
</evidence>
<comment type="similarity">
    <text evidence="2 6">Belongs to the FKBP-type PPIase family.</text>
</comment>
<dbReference type="RefSeq" id="WP_344737722.1">
    <property type="nucleotide sequence ID" value="NZ_BAABAY010000001.1"/>
</dbReference>
<evidence type="ECO:0000256" key="4">
    <source>
        <dbReference type="ARBA" id="ARBA00023235"/>
    </source>
</evidence>
<protein>
    <recommendedName>
        <fullName evidence="6">Peptidyl-prolyl cis-trans isomerase</fullName>
        <ecNumber evidence="6">5.2.1.8</ecNumber>
    </recommendedName>
</protein>
<dbReference type="PROSITE" id="PS51257">
    <property type="entry name" value="PROKAR_LIPOPROTEIN"/>
    <property type="match status" value="1"/>
</dbReference>
<evidence type="ECO:0000256" key="7">
    <source>
        <dbReference type="SAM" id="MobiDB-lite"/>
    </source>
</evidence>
<sequence>MKLLKVVSFLTVTLVLSSCNNRTISNKPLKTEIDSVSYALGANIAKGIKANASELDHDLVMEGLMNVLDSTDQKIAADQVQPIIQTYFQKKQMEEQEKQREEAQKKAEEEFGENKAAGEKFLEENKKKDGVKVTADGLQYEVIKEGSGDKPNATSTVEVNYKGMLIDGTVFDSSYERGKPSQFRVNQVIKGWTEGLQMMPVGSKYKFYIPQDLAYGFQQRGQDIKPFSALVFEVELLDIVKK</sequence>
<name>A0ABW7MZT2_9FLAO</name>
<dbReference type="InterPro" id="IPR000774">
    <property type="entry name" value="PPIase_FKBP_N"/>
</dbReference>
<gene>
    <name evidence="9" type="ORF">V8G58_10290</name>
</gene>
<dbReference type="Proteomes" id="UP001610100">
    <property type="component" value="Unassembled WGS sequence"/>
</dbReference>
<dbReference type="Pfam" id="PF01346">
    <property type="entry name" value="FKBP_N"/>
    <property type="match status" value="1"/>
</dbReference>